<accession>A0AB35IM27</accession>
<protein>
    <submittedName>
        <fullName evidence="1">Uncharacterized protein</fullName>
    </submittedName>
</protein>
<evidence type="ECO:0000313" key="2">
    <source>
        <dbReference type="Proteomes" id="UP001211987"/>
    </source>
</evidence>
<evidence type="ECO:0000313" key="1">
    <source>
        <dbReference type="EMBL" id="MDB7084708.1"/>
    </source>
</evidence>
<dbReference type="AlphaFoldDB" id="A0AB35IM27"/>
<name>A0AB35IM27_9FIRM</name>
<dbReference type="EMBL" id="JAQLKE010000023">
    <property type="protein sequence ID" value="MDB7084708.1"/>
    <property type="molecule type" value="Genomic_DNA"/>
</dbReference>
<reference evidence="1" key="1">
    <citation type="submission" date="2023-01" db="EMBL/GenBank/DDBJ databases">
        <title>Human gut microbiome strain richness.</title>
        <authorList>
            <person name="Chen-Liaw A."/>
        </authorList>
    </citation>
    <scope>NUCLEOTIDE SEQUENCE</scope>
    <source>
        <strain evidence="1">1001217st2_G6_1001217B_191108</strain>
    </source>
</reference>
<dbReference type="Proteomes" id="UP001211987">
    <property type="component" value="Unassembled WGS sequence"/>
</dbReference>
<proteinExistence type="predicted"/>
<gene>
    <name evidence="1" type="ORF">PM738_12920</name>
</gene>
<dbReference type="RefSeq" id="WP_118672324.1">
    <property type="nucleotide sequence ID" value="NZ_JADPBJ010000045.1"/>
</dbReference>
<sequence>MKKGDKDRLNISKKEIQQKIINLVSDAWENSYHAGAYLNQLPKRTDCEYDREIVEFIMGFKRALRIKSRIIYACKTEELIEYYYRHQGQYDFKNELMKDTGNSI</sequence>
<comment type="caution">
    <text evidence="1">The sequence shown here is derived from an EMBL/GenBank/DDBJ whole genome shotgun (WGS) entry which is preliminary data.</text>
</comment>
<organism evidence="1 2">
    <name type="scientific">Thomasclavelia ramosa</name>
    <dbReference type="NCBI Taxonomy" id="1547"/>
    <lineage>
        <taxon>Bacteria</taxon>
        <taxon>Bacillati</taxon>
        <taxon>Bacillota</taxon>
        <taxon>Erysipelotrichia</taxon>
        <taxon>Erysipelotrichales</taxon>
        <taxon>Coprobacillaceae</taxon>
        <taxon>Thomasclavelia</taxon>
    </lineage>
</organism>